<dbReference type="OrthoDB" id="5876002at2759"/>
<dbReference type="InterPro" id="IPR005312">
    <property type="entry name" value="DUF1759"/>
</dbReference>
<keyword evidence="4" id="KW-1185">Reference proteome</keyword>
<dbReference type="EMBL" id="UZAH01030556">
    <property type="protein sequence ID" value="VDP10950.1"/>
    <property type="molecule type" value="Genomic_DNA"/>
</dbReference>
<evidence type="ECO:0000313" key="3">
    <source>
        <dbReference type="EMBL" id="VDP10950.1"/>
    </source>
</evidence>
<dbReference type="PANTHER" id="PTHR22954">
    <property type="entry name" value="RETROVIRAL PROTEASE-RELATED"/>
    <property type="match status" value="1"/>
</dbReference>
<evidence type="ECO:0000313" key="5">
    <source>
        <dbReference type="WBParaSite" id="HPBE_0001824001-mRNA-1"/>
    </source>
</evidence>
<reference evidence="3 4" key="1">
    <citation type="submission" date="2018-11" db="EMBL/GenBank/DDBJ databases">
        <authorList>
            <consortium name="Pathogen Informatics"/>
        </authorList>
    </citation>
    <scope>NUCLEOTIDE SEQUENCE [LARGE SCALE GENOMIC DNA]</scope>
</reference>
<sequence length="404" mass="47094">MPEPIAQDQQVKVEQNIAAAQNLLEKAQDRLIELSLQLDQVSAKGVINTEQMEVSSLNLAPMPISKFRGQLCDWDHFWEIFDAVIHQRRISKIEKLTYLLEALSGPAKDVVKDLQITADSSDVAIELLRRKYDNQDAVVGQLLQQIQDVQPKSHKLSDQNQAFDRIFPLVSQLDQKGENTETEHVRRTILMKFGDEIQRSMLKKKSSMLPEEWRTERLLQELREFFDMENQIEHLRGTLEEVKKEPAGYQPTARKPKLARTGPPITSPEVIRSRHSTPERAVRSTVVRKEPPTLQQVRSDIRKADEDLSRVKQEMEAALKQNGTTYTDRQRELNDDKKRLIAHRERFITLERRLERSRLQQGPRERSQDRSPTVKRSRLQQGNQERSQDRSPTHRRRHGSYDRV</sequence>
<dbReference type="Pfam" id="PF03564">
    <property type="entry name" value="DUF1759"/>
    <property type="match status" value="1"/>
</dbReference>
<accession>A0A3P8B1Q9</accession>
<evidence type="ECO:0000256" key="1">
    <source>
        <dbReference type="SAM" id="Coils"/>
    </source>
</evidence>
<protein>
    <submittedName>
        <fullName evidence="3 5">Uncharacterized protein</fullName>
    </submittedName>
</protein>
<feature type="region of interest" description="Disordered" evidence="2">
    <location>
        <begin position="244"/>
        <end position="279"/>
    </location>
</feature>
<feature type="coiled-coil region" evidence="1">
    <location>
        <begin position="294"/>
        <end position="321"/>
    </location>
</feature>
<dbReference type="PANTHER" id="PTHR22954:SF3">
    <property type="entry name" value="PROTEIN CBG08539"/>
    <property type="match status" value="1"/>
</dbReference>
<dbReference type="AlphaFoldDB" id="A0A3P8B1Q9"/>
<dbReference type="WBParaSite" id="HPBE_0001824001-mRNA-1">
    <property type="protein sequence ID" value="HPBE_0001824001-mRNA-1"/>
    <property type="gene ID" value="HPBE_0001824001"/>
</dbReference>
<feature type="region of interest" description="Disordered" evidence="2">
    <location>
        <begin position="354"/>
        <end position="404"/>
    </location>
</feature>
<reference evidence="5" key="2">
    <citation type="submission" date="2019-09" db="UniProtKB">
        <authorList>
            <consortium name="WormBaseParasite"/>
        </authorList>
    </citation>
    <scope>IDENTIFICATION</scope>
</reference>
<name>A0A3P8B1Q9_HELPZ</name>
<keyword evidence="1" id="KW-0175">Coiled coil</keyword>
<proteinExistence type="predicted"/>
<feature type="compositionally biased region" description="Basic and acidic residues" evidence="2">
    <location>
        <begin position="354"/>
        <end position="369"/>
    </location>
</feature>
<gene>
    <name evidence="3" type="ORF">HPBE_LOCUS18239</name>
</gene>
<organism evidence="3">
    <name type="scientific">Heligmosomoides polygyrus</name>
    <name type="common">Parasitic roundworm</name>
    <dbReference type="NCBI Taxonomy" id="6339"/>
    <lineage>
        <taxon>Eukaryota</taxon>
        <taxon>Metazoa</taxon>
        <taxon>Ecdysozoa</taxon>
        <taxon>Nematoda</taxon>
        <taxon>Chromadorea</taxon>
        <taxon>Rhabditida</taxon>
        <taxon>Rhabditina</taxon>
        <taxon>Rhabditomorpha</taxon>
        <taxon>Strongyloidea</taxon>
        <taxon>Heligmosomidae</taxon>
        <taxon>Heligmosomoides</taxon>
    </lineage>
</organism>
<evidence type="ECO:0000313" key="4">
    <source>
        <dbReference type="Proteomes" id="UP000050761"/>
    </source>
</evidence>
<feature type="coiled-coil region" evidence="1">
    <location>
        <begin position="10"/>
        <end position="44"/>
    </location>
</feature>
<evidence type="ECO:0000256" key="2">
    <source>
        <dbReference type="SAM" id="MobiDB-lite"/>
    </source>
</evidence>
<dbReference type="Proteomes" id="UP000050761">
    <property type="component" value="Unassembled WGS sequence"/>
</dbReference>